<sequence>MLQAQALLAGLQRERLLLEPAVGGGELALLAAQLLGERLRLGEQLLGAGAGGECGGRRRSSR</sequence>
<accession>A0A9X3EYE4</accession>
<dbReference type="RefSeq" id="WP_267778900.1">
    <property type="nucleotide sequence ID" value="NZ_JAPNKE010000002.1"/>
</dbReference>
<evidence type="ECO:0000313" key="1">
    <source>
        <dbReference type="EMBL" id="MCY1012664.1"/>
    </source>
</evidence>
<organism evidence="1 2">
    <name type="scientific">Nannocystis pusilla</name>
    <dbReference type="NCBI Taxonomy" id="889268"/>
    <lineage>
        <taxon>Bacteria</taxon>
        <taxon>Pseudomonadati</taxon>
        <taxon>Myxococcota</taxon>
        <taxon>Polyangia</taxon>
        <taxon>Nannocystales</taxon>
        <taxon>Nannocystaceae</taxon>
        <taxon>Nannocystis</taxon>
    </lineage>
</organism>
<keyword evidence="2" id="KW-1185">Reference proteome</keyword>
<dbReference type="Proteomes" id="UP001150924">
    <property type="component" value="Unassembled WGS sequence"/>
</dbReference>
<comment type="caution">
    <text evidence="1">The sequence shown here is derived from an EMBL/GenBank/DDBJ whole genome shotgun (WGS) entry which is preliminary data.</text>
</comment>
<gene>
    <name evidence="1" type="ORF">OV079_45460</name>
</gene>
<proteinExistence type="predicted"/>
<dbReference type="EMBL" id="JAPNKE010000002">
    <property type="protein sequence ID" value="MCY1012664.1"/>
    <property type="molecule type" value="Genomic_DNA"/>
</dbReference>
<evidence type="ECO:0000313" key="2">
    <source>
        <dbReference type="Proteomes" id="UP001150924"/>
    </source>
</evidence>
<protein>
    <submittedName>
        <fullName evidence="1">Uncharacterized protein</fullName>
    </submittedName>
</protein>
<dbReference type="AlphaFoldDB" id="A0A9X3EYE4"/>
<name>A0A9X3EYE4_9BACT</name>
<reference evidence="1" key="1">
    <citation type="submission" date="2022-11" db="EMBL/GenBank/DDBJ databases">
        <title>Minimal conservation of predation-associated metabolite biosynthetic gene clusters underscores biosynthetic potential of Myxococcota including descriptions for ten novel species: Archangium lansinium sp. nov., Myxococcus landrumus sp. nov., Nannocystis bai.</title>
        <authorList>
            <person name="Ahearne A."/>
            <person name="Stevens C."/>
            <person name="Phillips K."/>
        </authorList>
    </citation>
    <scope>NUCLEOTIDE SEQUENCE</scope>
    <source>
        <strain evidence="1">Na p29</strain>
    </source>
</reference>